<evidence type="ECO:0000259" key="2">
    <source>
        <dbReference type="SMART" id="SM00198"/>
    </source>
</evidence>
<proteinExistence type="predicted"/>
<feature type="signal peptide" evidence="1">
    <location>
        <begin position="1"/>
        <end position="31"/>
    </location>
</feature>
<sequence length="181" mass="19948">MWGRSARTPRIVRRAAAALAAAVTAPLLVGAQGVHNDFEQRLLASHNRERATLKLPELRWDSELARGAKQWAEELAATGKFEHSPGNSGTEPLGENLWGGTPGHFQPEAMVGLWIEEKEHFKPGRFPNVSITGDHADVGHYTQVMWRKTRAVGCARATGADEEILVCRYSRAGNIRGQKVF</sequence>
<evidence type="ECO:0000256" key="1">
    <source>
        <dbReference type="SAM" id="SignalP"/>
    </source>
</evidence>
<gene>
    <name evidence="3" type="ORF">HUV48_01225</name>
</gene>
<dbReference type="PRINTS" id="PR00837">
    <property type="entry name" value="V5TPXLIKE"/>
</dbReference>
<dbReference type="InterPro" id="IPR001283">
    <property type="entry name" value="CRISP-related"/>
</dbReference>
<keyword evidence="4" id="KW-1185">Reference proteome</keyword>
<dbReference type="PANTHER" id="PTHR10334">
    <property type="entry name" value="CYSTEINE-RICH SECRETORY PROTEIN-RELATED"/>
    <property type="match status" value="1"/>
</dbReference>
<dbReference type="EMBL" id="JABWGV010000001">
    <property type="protein sequence ID" value="NVD43637.1"/>
    <property type="molecule type" value="Genomic_DNA"/>
</dbReference>
<dbReference type="InterPro" id="IPR035940">
    <property type="entry name" value="CAP_sf"/>
</dbReference>
<protein>
    <submittedName>
        <fullName evidence="3">SCP-like extracellular</fullName>
    </submittedName>
</protein>
<dbReference type="AlphaFoldDB" id="A0A850GZ29"/>
<feature type="chain" id="PRO_5032496738" evidence="1">
    <location>
        <begin position="32"/>
        <end position="181"/>
    </location>
</feature>
<evidence type="ECO:0000313" key="3">
    <source>
        <dbReference type="EMBL" id="NVD43637.1"/>
    </source>
</evidence>
<dbReference type="InterPro" id="IPR014044">
    <property type="entry name" value="CAP_dom"/>
</dbReference>
<dbReference type="InterPro" id="IPR018244">
    <property type="entry name" value="Allrgn_V5/Tpx1_CS"/>
</dbReference>
<dbReference type="Pfam" id="PF00188">
    <property type="entry name" value="CAP"/>
    <property type="match status" value="1"/>
</dbReference>
<reference evidence="3 4" key="1">
    <citation type="submission" date="2020-06" db="EMBL/GenBank/DDBJ databases">
        <title>Altererythrobacter sp. HHU K3-1.</title>
        <authorList>
            <person name="Zhang D."/>
            <person name="Xue H."/>
        </authorList>
    </citation>
    <scope>NUCLEOTIDE SEQUENCE [LARGE SCALE GENOMIC DNA]</scope>
    <source>
        <strain evidence="3 4">HHU K3-1</strain>
    </source>
</reference>
<keyword evidence="1" id="KW-0732">Signal</keyword>
<accession>A0A850GZ29</accession>
<comment type="caution">
    <text evidence="3">The sequence shown here is derived from an EMBL/GenBank/DDBJ whole genome shotgun (WGS) entry which is preliminary data.</text>
</comment>
<dbReference type="SMART" id="SM00198">
    <property type="entry name" value="SCP"/>
    <property type="match status" value="1"/>
</dbReference>
<feature type="domain" description="SCP" evidence="2">
    <location>
        <begin position="37"/>
        <end position="177"/>
    </location>
</feature>
<dbReference type="Gene3D" id="3.40.33.10">
    <property type="entry name" value="CAP"/>
    <property type="match status" value="1"/>
</dbReference>
<organism evidence="3 4">
    <name type="scientific">Qipengyuania atrilutea</name>
    <dbReference type="NCBI Taxonomy" id="2744473"/>
    <lineage>
        <taxon>Bacteria</taxon>
        <taxon>Pseudomonadati</taxon>
        <taxon>Pseudomonadota</taxon>
        <taxon>Alphaproteobacteria</taxon>
        <taxon>Sphingomonadales</taxon>
        <taxon>Erythrobacteraceae</taxon>
        <taxon>Qipengyuania</taxon>
    </lineage>
</organism>
<evidence type="ECO:0000313" key="4">
    <source>
        <dbReference type="Proteomes" id="UP000561438"/>
    </source>
</evidence>
<dbReference type="Proteomes" id="UP000561438">
    <property type="component" value="Unassembled WGS sequence"/>
</dbReference>
<dbReference type="GO" id="GO:0005576">
    <property type="term" value="C:extracellular region"/>
    <property type="evidence" value="ECO:0007669"/>
    <property type="project" value="InterPro"/>
</dbReference>
<name>A0A850GZ29_9SPHN</name>
<dbReference type="PROSITE" id="PS01009">
    <property type="entry name" value="CRISP_1"/>
    <property type="match status" value="1"/>
</dbReference>
<dbReference type="SUPFAM" id="SSF55797">
    <property type="entry name" value="PR-1-like"/>
    <property type="match status" value="1"/>
</dbReference>